<evidence type="ECO:0000256" key="1">
    <source>
        <dbReference type="SAM" id="MobiDB-lite"/>
    </source>
</evidence>
<sequence>EQLVTTIQINRVLREGIIASASQKTNPFGAHLTRRSEREHPRRWCAQPGRPASRSASWWRWQQLGQHAQHKSGRPGQQHRSGGHGRGSSIGNLLGQDGLGIGVLGQLVGDAGVRLADARERGIDGLRVVRDGSVVRADRALVRGTDGRAGHDGLSDRGSSVHLRGGVDLRGSVRDGL</sequence>
<dbReference type="AlphaFoldDB" id="A0A182KIZ1"/>
<dbReference type="Proteomes" id="UP000075881">
    <property type="component" value="Unassembled WGS sequence"/>
</dbReference>
<protein>
    <submittedName>
        <fullName evidence="2">Uncharacterized protein</fullName>
    </submittedName>
</protein>
<dbReference type="VEuPathDB" id="VectorBase:ACHR014395"/>
<proteinExistence type="predicted"/>
<evidence type="ECO:0000313" key="3">
    <source>
        <dbReference type="Proteomes" id="UP000075881"/>
    </source>
</evidence>
<name>A0A182KIZ1_9DIPT</name>
<keyword evidence="3" id="KW-1185">Reference proteome</keyword>
<feature type="region of interest" description="Disordered" evidence="1">
    <location>
        <begin position="28"/>
        <end position="51"/>
    </location>
</feature>
<reference evidence="2" key="2">
    <citation type="submission" date="2020-05" db="UniProtKB">
        <authorList>
            <consortium name="EnsemblMetazoa"/>
        </authorList>
    </citation>
    <scope>IDENTIFICATION</scope>
    <source>
        <strain evidence="2">ACHKN1017</strain>
    </source>
</reference>
<dbReference type="EnsemblMetazoa" id="ACHR014395-RB">
    <property type="protein sequence ID" value="ACHR014395-PB"/>
    <property type="gene ID" value="ACHR014395"/>
</dbReference>
<feature type="region of interest" description="Disordered" evidence="1">
    <location>
        <begin position="64"/>
        <end position="91"/>
    </location>
</feature>
<reference evidence="3" key="1">
    <citation type="submission" date="2013-03" db="EMBL/GenBank/DDBJ databases">
        <title>The Genome Sequence of Anopheles christyi ACHKN1017.</title>
        <authorList>
            <consortium name="The Broad Institute Genomics Platform"/>
            <person name="Neafsey D.E."/>
            <person name="Besansky N."/>
            <person name="Walker B."/>
            <person name="Young S.K."/>
            <person name="Zeng Q."/>
            <person name="Gargeya S."/>
            <person name="Fitzgerald M."/>
            <person name="Haas B."/>
            <person name="Abouelleil A."/>
            <person name="Allen A.W."/>
            <person name="Alvarado L."/>
            <person name="Arachchi H.M."/>
            <person name="Berlin A.M."/>
            <person name="Chapman S.B."/>
            <person name="Gainer-Dewar J."/>
            <person name="Goldberg J."/>
            <person name="Griggs A."/>
            <person name="Gujja S."/>
            <person name="Hansen M."/>
            <person name="Howarth C."/>
            <person name="Imamovic A."/>
            <person name="Ireland A."/>
            <person name="Larimer J."/>
            <person name="McCowan C."/>
            <person name="Murphy C."/>
            <person name="Pearson M."/>
            <person name="Poon T.W."/>
            <person name="Priest M."/>
            <person name="Roberts A."/>
            <person name="Saif S."/>
            <person name="Shea T."/>
            <person name="Sisk P."/>
            <person name="Sykes S."/>
            <person name="Wortman J."/>
            <person name="Nusbaum C."/>
            <person name="Birren B."/>
        </authorList>
    </citation>
    <scope>NUCLEOTIDE SEQUENCE [LARGE SCALE GENOMIC DNA]</scope>
    <source>
        <strain evidence="3">ACHKN1017</strain>
    </source>
</reference>
<accession>A0A182KIZ1</accession>
<organism evidence="2 3">
    <name type="scientific">Anopheles christyi</name>
    <dbReference type="NCBI Taxonomy" id="43041"/>
    <lineage>
        <taxon>Eukaryota</taxon>
        <taxon>Metazoa</taxon>
        <taxon>Ecdysozoa</taxon>
        <taxon>Arthropoda</taxon>
        <taxon>Hexapoda</taxon>
        <taxon>Insecta</taxon>
        <taxon>Pterygota</taxon>
        <taxon>Neoptera</taxon>
        <taxon>Endopterygota</taxon>
        <taxon>Diptera</taxon>
        <taxon>Nematocera</taxon>
        <taxon>Culicoidea</taxon>
        <taxon>Culicidae</taxon>
        <taxon>Anophelinae</taxon>
        <taxon>Anopheles</taxon>
    </lineage>
</organism>
<evidence type="ECO:0000313" key="2">
    <source>
        <dbReference type="EnsemblMetazoa" id="ACHR014395-PB"/>
    </source>
</evidence>